<dbReference type="AlphaFoldDB" id="A0A926EAB3"/>
<accession>A0A926EAB3</accession>
<keyword evidence="3 10" id="KW-0328">Glycosyltransferase</keyword>
<feature type="domain" description="Glycosyltransferase family 28 N-terminal" evidence="11">
    <location>
        <begin position="3"/>
        <end position="141"/>
    </location>
</feature>
<keyword evidence="14" id="KW-1185">Reference proteome</keyword>
<keyword evidence="1 10" id="KW-1003">Cell membrane</keyword>
<feature type="binding site" evidence="10">
    <location>
        <position position="196"/>
    </location>
    <ligand>
        <name>UDP-N-acetyl-alpha-D-glucosamine</name>
        <dbReference type="ChEBI" id="CHEBI:57705"/>
    </ligand>
</feature>
<comment type="subcellular location">
    <subcellularLocation>
        <location evidence="10">Cell membrane</location>
        <topology evidence="10">Peripheral membrane protein</topology>
        <orientation evidence="10">Cytoplasmic side</orientation>
    </subcellularLocation>
</comment>
<dbReference type="HAMAP" id="MF_00033">
    <property type="entry name" value="MurG"/>
    <property type="match status" value="1"/>
</dbReference>
<dbReference type="PANTHER" id="PTHR21015">
    <property type="entry name" value="UDP-N-ACETYLGLUCOSAMINE--N-ACETYLMURAMYL-(PENTAPEPTIDE) PYROPHOSPHORYL-UNDECAPRENOL N-ACETYLGLUCOSAMINE TRANSFERASE 1"/>
    <property type="match status" value="1"/>
</dbReference>
<comment type="catalytic activity">
    <reaction evidence="10">
        <text>di-trans,octa-cis-undecaprenyl diphospho-N-acetyl-alpha-D-muramoyl-L-alanyl-D-glutamyl-meso-2,6-diaminopimeloyl-D-alanyl-D-alanine + UDP-N-acetyl-alpha-D-glucosamine = di-trans,octa-cis-undecaprenyl diphospho-[N-acetyl-alpha-D-glucosaminyl-(1-&gt;4)]-N-acetyl-alpha-D-muramoyl-L-alanyl-D-glutamyl-meso-2,6-diaminopimeloyl-D-alanyl-D-alanine + UDP + H(+)</text>
        <dbReference type="Rhea" id="RHEA:31227"/>
        <dbReference type="ChEBI" id="CHEBI:15378"/>
        <dbReference type="ChEBI" id="CHEBI:57705"/>
        <dbReference type="ChEBI" id="CHEBI:58223"/>
        <dbReference type="ChEBI" id="CHEBI:61387"/>
        <dbReference type="ChEBI" id="CHEBI:61388"/>
        <dbReference type="EC" id="2.4.1.227"/>
    </reaction>
</comment>
<keyword evidence="2 10" id="KW-0132">Cell division</keyword>
<dbReference type="GO" id="GO:0071555">
    <property type="term" value="P:cell wall organization"/>
    <property type="evidence" value="ECO:0007669"/>
    <property type="project" value="UniProtKB-KW"/>
</dbReference>
<sequence>MKVIMTCGGTGGHIYPAIAIADEIKKRKPDSRILFVGSEIGLESTLVPENGYNIELISADGFNRQHLLKNIEVMKKLRKGGRRSREILKEFRPDVVIGTGGYASAPIMKAAQKMDIPTYVHEQNAVPGMANKLLEKNVKKLFLGFEEASKYFKYPEKHVVAGNPVRSEFITTSREEARAELGFKPADFVLLAFGGSQGAGRVNKAMLKIIETFNGVKDFKICLATGGYYYDAINKELEDKGIKVENNVRIMEYIYDMAKYLAASDLVISRSGALTVAEATVCGKPAIFIPSPLVTGNHQFFNAKAVADKGGAIVIEEKELDNDKLVSEILKLKNNSGILKDMSEKSRSCAPLKATKIICDNIMGSEIRQ</sequence>
<comment type="pathway">
    <text evidence="10">Cell wall biogenesis; peptidoglycan biosynthesis.</text>
</comment>
<dbReference type="InterPro" id="IPR004276">
    <property type="entry name" value="GlycoTrans_28_N"/>
</dbReference>
<dbReference type="InterPro" id="IPR006009">
    <property type="entry name" value="GlcNAc_MurG"/>
</dbReference>
<feature type="binding site" evidence="10">
    <location>
        <begin position="10"/>
        <end position="12"/>
    </location>
    <ligand>
        <name>UDP-N-acetyl-alpha-D-glucosamine</name>
        <dbReference type="ChEBI" id="CHEBI:57705"/>
    </ligand>
</feature>
<feature type="binding site" evidence="10">
    <location>
        <position position="124"/>
    </location>
    <ligand>
        <name>UDP-N-acetyl-alpha-D-glucosamine</name>
        <dbReference type="ChEBI" id="CHEBI:57705"/>
    </ligand>
</feature>
<evidence type="ECO:0000259" key="12">
    <source>
        <dbReference type="Pfam" id="PF04101"/>
    </source>
</evidence>
<dbReference type="RefSeq" id="WP_187525317.1">
    <property type="nucleotide sequence ID" value="NZ_JACRTA010000002.1"/>
</dbReference>
<dbReference type="Pfam" id="PF03033">
    <property type="entry name" value="Glyco_transf_28"/>
    <property type="match status" value="1"/>
</dbReference>
<dbReference type="GO" id="GO:0005975">
    <property type="term" value="P:carbohydrate metabolic process"/>
    <property type="evidence" value="ECO:0007669"/>
    <property type="project" value="InterPro"/>
</dbReference>
<evidence type="ECO:0000313" key="14">
    <source>
        <dbReference type="Proteomes" id="UP000610862"/>
    </source>
</evidence>
<dbReference type="Gene3D" id="3.40.50.2000">
    <property type="entry name" value="Glycogen Phosphorylase B"/>
    <property type="match status" value="2"/>
</dbReference>
<evidence type="ECO:0000259" key="11">
    <source>
        <dbReference type="Pfam" id="PF03033"/>
    </source>
</evidence>
<dbReference type="GO" id="GO:0005886">
    <property type="term" value="C:plasma membrane"/>
    <property type="evidence" value="ECO:0007669"/>
    <property type="project" value="UniProtKB-SubCell"/>
</dbReference>
<dbReference type="SUPFAM" id="SSF53756">
    <property type="entry name" value="UDP-Glycosyltransferase/glycogen phosphorylase"/>
    <property type="match status" value="1"/>
</dbReference>
<keyword evidence="7 10" id="KW-0472">Membrane</keyword>
<dbReference type="EMBL" id="JACRTA010000002">
    <property type="protein sequence ID" value="MBC8568491.1"/>
    <property type="molecule type" value="Genomic_DNA"/>
</dbReference>
<reference evidence="13" key="1">
    <citation type="submission" date="2020-08" db="EMBL/GenBank/DDBJ databases">
        <title>Genome public.</title>
        <authorList>
            <person name="Liu C."/>
            <person name="Sun Q."/>
        </authorList>
    </citation>
    <scope>NUCLEOTIDE SEQUENCE</scope>
    <source>
        <strain evidence="13">NSJ-24</strain>
    </source>
</reference>
<keyword evidence="8 10" id="KW-0131">Cell cycle</keyword>
<feature type="binding site" evidence="10">
    <location>
        <begin position="273"/>
        <end position="278"/>
    </location>
    <ligand>
        <name>UDP-N-acetyl-alpha-D-glucosamine</name>
        <dbReference type="ChEBI" id="CHEBI:57705"/>
    </ligand>
</feature>
<feature type="binding site" evidence="10">
    <location>
        <position position="166"/>
    </location>
    <ligand>
        <name>UDP-N-acetyl-alpha-D-glucosamine</name>
        <dbReference type="ChEBI" id="CHEBI:57705"/>
    </ligand>
</feature>
<keyword evidence="4 10" id="KW-0808">Transferase</keyword>
<evidence type="ECO:0000256" key="8">
    <source>
        <dbReference type="ARBA" id="ARBA00023306"/>
    </source>
</evidence>
<evidence type="ECO:0000256" key="2">
    <source>
        <dbReference type="ARBA" id="ARBA00022618"/>
    </source>
</evidence>
<evidence type="ECO:0000256" key="1">
    <source>
        <dbReference type="ARBA" id="ARBA00022475"/>
    </source>
</evidence>
<keyword evidence="9 10" id="KW-0961">Cell wall biogenesis/degradation</keyword>
<evidence type="ECO:0000313" key="13">
    <source>
        <dbReference type="EMBL" id="MBC8568491.1"/>
    </source>
</evidence>
<dbReference type="GO" id="GO:0051301">
    <property type="term" value="P:cell division"/>
    <property type="evidence" value="ECO:0007669"/>
    <property type="project" value="UniProtKB-KW"/>
</dbReference>
<feature type="binding site" evidence="10">
    <location>
        <position position="299"/>
    </location>
    <ligand>
        <name>UDP-N-acetyl-alpha-D-glucosamine</name>
        <dbReference type="ChEBI" id="CHEBI:57705"/>
    </ligand>
</feature>
<dbReference type="InterPro" id="IPR007235">
    <property type="entry name" value="Glyco_trans_28_C"/>
</dbReference>
<evidence type="ECO:0000256" key="9">
    <source>
        <dbReference type="ARBA" id="ARBA00023316"/>
    </source>
</evidence>
<name>A0A926EAB3_9FIRM</name>
<comment type="function">
    <text evidence="10">Cell wall formation. Catalyzes the transfer of a GlcNAc subunit on undecaprenyl-pyrophosphoryl-MurNAc-pentapeptide (lipid intermediate I) to form undecaprenyl-pyrophosphoryl-MurNAc-(pentapeptide)GlcNAc (lipid intermediate II).</text>
</comment>
<keyword evidence="6 10" id="KW-0573">Peptidoglycan synthesis</keyword>
<evidence type="ECO:0000256" key="5">
    <source>
        <dbReference type="ARBA" id="ARBA00022960"/>
    </source>
</evidence>
<dbReference type="GO" id="GO:0009252">
    <property type="term" value="P:peptidoglycan biosynthetic process"/>
    <property type="evidence" value="ECO:0007669"/>
    <property type="project" value="UniProtKB-UniRule"/>
</dbReference>
<evidence type="ECO:0000256" key="6">
    <source>
        <dbReference type="ARBA" id="ARBA00022984"/>
    </source>
</evidence>
<evidence type="ECO:0000256" key="3">
    <source>
        <dbReference type="ARBA" id="ARBA00022676"/>
    </source>
</evidence>
<proteinExistence type="inferred from homology"/>
<comment type="caution">
    <text evidence="13">The sequence shown here is derived from an EMBL/GenBank/DDBJ whole genome shotgun (WGS) entry which is preliminary data.</text>
</comment>
<evidence type="ECO:0000256" key="4">
    <source>
        <dbReference type="ARBA" id="ARBA00022679"/>
    </source>
</evidence>
<protein>
    <recommendedName>
        <fullName evidence="10">UDP-N-acetylglucosamine--N-acetylmuramyl-(pentapeptide) pyrophosphoryl-undecaprenol N-acetylglucosamine transferase</fullName>
        <ecNumber evidence="10">2.4.1.227</ecNumber>
    </recommendedName>
    <alternativeName>
        <fullName evidence="10">Undecaprenyl-PP-MurNAc-pentapeptide-UDPGlcNAc GlcNAc transferase</fullName>
    </alternativeName>
</protein>
<dbReference type="PANTHER" id="PTHR21015:SF22">
    <property type="entry name" value="GLYCOSYLTRANSFERASE"/>
    <property type="match status" value="1"/>
</dbReference>
<keyword evidence="5 10" id="KW-0133">Cell shape</keyword>
<dbReference type="GO" id="GO:0008360">
    <property type="term" value="P:regulation of cell shape"/>
    <property type="evidence" value="ECO:0007669"/>
    <property type="project" value="UniProtKB-KW"/>
</dbReference>
<dbReference type="EC" id="2.4.1.227" evidence="10"/>
<evidence type="ECO:0000256" key="10">
    <source>
        <dbReference type="HAMAP-Rule" id="MF_00033"/>
    </source>
</evidence>
<comment type="similarity">
    <text evidence="10">Belongs to the glycosyltransferase 28 family. MurG subfamily.</text>
</comment>
<feature type="binding site" evidence="10">
    <location>
        <position position="254"/>
    </location>
    <ligand>
        <name>UDP-N-acetyl-alpha-D-glucosamine</name>
        <dbReference type="ChEBI" id="CHEBI:57705"/>
    </ligand>
</feature>
<dbReference type="Pfam" id="PF04101">
    <property type="entry name" value="Glyco_tran_28_C"/>
    <property type="match status" value="1"/>
</dbReference>
<dbReference type="Proteomes" id="UP000610862">
    <property type="component" value="Unassembled WGS sequence"/>
</dbReference>
<gene>
    <name evidence="10 13" type="primary">murG</name>
    <name evidence="13" type="ORF">H8692_06950</name>
</gene>
<dbReference type="CDD" id="cd03785">
    <property type="entry name" value="GT28_MurG"/>
    <property type="match status" value="1"/>
</dbReference>
<dbReference type="NCBIfam" id="TIGR01133">
    <property type="entry name" value="murG"/>
    <property type="match status" value="1"/>
</dbReference>
<dbReference type="GO" id="GO:0050511">
    <property type="term" value="F:undecaprenyldiphospho-muramoylpentapeptide beta-N-acetylglucosaminyltransferase activity"/>
    <property type="evidence" value="ECO:0007669"/>
    <property type="project" value="UniProtKB-UniRule"/>
</dbReference>
<evidence type="ECO:0000256" key="7">
    <source>
        <dbReference type="ARBA" id="ARBA00023136"/>
    </source>
</evidence>
<feature type="domain" description="Glycosyl transferase family 28 C-terminal" evidence="12">
    <location>
        <begin position="190"/>
        <end position="346"/>
    </location>
</feature>
<organism evidence="13 14">
    <name type="scientific">Lentihominibacter hominis</name>
    <dbReference type="NCBI Taxonomy" id="2763645"/>
    <lineage>
        <taxon>Bacteria</taxon>
        <taxon>Bacillati</taxon>
        <taxon>Bacillota</taxon>
        <taxon>Clostridia</taxon>
        <taxon>Peptostreptococcales</taxon>
        <taxon>Anaerovoracaceae</taxon>
        <taxon>Lentihominibacter</taxon>
    </lineage>
</organism>